<dbReference type="Proteomes" id="UP000472320">
    <property type="component" value="Unassembled WGS sequence"/>
</dbReference>
<protein>
    <submittedName>
        <fullName evidence="1">Uncharacterized protein</fullName>
    </submittedName>
</protein>
<accession>A0A6L6QK58</accession>
<proteinExistence type="predicted"/>
<dbReference type="AlphaFoldDB" id="A0A6L6QK58"/>
<dbReference type="RefSeq" id="WP_155455382.1">
    <property type="nucleotide sequence ID" value="NZ_WNKX01000014.1"/>
</dbReference>
<dbReference type="EMBL" id="WNKX01000014">
    <property type="protein sequence ID" value="MTW12444.1"/>
    <property type="molecule type" value="Genomic_DNA"/>
</dbReference>
<keyword evidence="2" id="KW-1185">Reference proteome</keyword>
<evidence type="ECO:0000313" key="1">
    <source>
        <dbReference type="EMBL" id="MTW12444.1"/>
    </source>
</evidence>
<sequence length="126" mass="14598">MDSDMDKQTLSTEMISDGRKFLAALDQSGFAAKGAYWELLKETGKWELSIVLPEHEDADPLPDVQQLLRVFREQVNLRQRIGFLGLGTKLCSDVAYEELKEAMERVRWIETEPGWFGDGFYFYRAR</sequence>
<comment type="caution">
    <text evidence="1">The sequence shown here is derived from an EMBL/GenBank/DDBJ whole genome shotgun (WGS) entry which is preliminary data.</text>
</comment>
<evidence type="ECO:0000313" key="2">
    <source>
        <dbReference type="Proteomes" id="UP000472320"/>
    </source>
</evidence>
<reference evidence="1 2" key="1">
    <citation type="submission" date="2019-11" db="EMBL/GenBank/DDBJ databases">
        <title>Type strains purchased from KCTC, JCM and DSMZ.</title>
        <authorList>
            <person name="Lu H."/>
        </authorList>
    </citation>
    <scope>NUCLEOTIDE SEQUENCE [LARGE SCALE GENOMIC DNA]</scope>
    <source>
        <strain evidence="1 2">JCM 31587</strain>
    </source>
</reference>
<organism evidence="1 2">
    <name type="scientific">Massilia eburnea</name>
    <dbReference type="NCBI Taxonomy" id="1776165"/>
    <lineage>
        <taxon>Bacteria</taxon>
        <taxon>Pseudomonadati</taxon>
        <taxon>Pseudomonadota</taxon>
        <taxon>Betaproteobacteria</taxon>
        <taxon>Burkholderiales</taxon>
        <taxon>Oxalobacteraceae</taxon>
        <taxon>Telluria group</taxon>
        <taxon>Massilia</taxon>
    </lineage>
</organism>
<name>A0A6L6QK58_9BURK</name>
<gene>
    <name evidence="1" type="ORF">GM658_17690</name>
</gene>